<evidence type="ECO:0000313" key="2">
    <source>
        <dbReference type="Proteomes" id="UP000030746"/>
    </source>
</evidence>
<dbReference type="AlphaFoldDB" id="V4BFI9"/>
<dbReference type="Proteomes" id="UP000030746">
    <property type="component" value="Unassembled WGS sequence"/>
</dbReference>
<dbReference type="GeneID" id="20241466"/>
<dbReference type="OrthoDB" id="10070074at2759"/>
<keyword evidence="2" id="KW-1185">Reference proteome</keyword>
<dbReference type="EMBL" id="KB199676">
    <property type="protein sequence ID" value="ESP04637.1"/>
    <property type="molecule type" value="Genomic_DNA"/>
</dbReference>
<dbReference type="CTD" id="20241466"/>
<accession>V4BFI9</accession>
<name>V4BFI9_LOTGI</name>
<reference evidence="1 2" key="1">
    <citation type="journal article" date="2013" name="Nature">
        <title>Insights into bilaterian evolution from three spiralian genomes.</title>
        <authorList>
            <person name="Simakov O."/>
            <person name="Marletaz F."/>
            <person name="Cho S.J."/>
            <person name="Edsinger-Gonzales E."/>
            <person name="Havlak P."/>
            <person name="Hellsten U."/>
            <person name="Kuo D.H."/>
            <person name="Larsson T."/>
            <person name="Lv J."/>
            <person name="Arendt D."/>
            <person name="Savage R."/>
            <person name="Osoegawa K."/>
            <person name="de Jong P."/>
            <person name="Grimwood J."/>
            <person name="Chapman J.A."/>
            <person name="Shapiro H."/>
            <person name="Aerts A."/>
            <person name="Otillar R.P."/>
            <person name="Terry A.Y."/>
            <person name="Boore J.L."/>
            <person name="Grigoriev I.V."/>
            <person name="Lindberg D.R."/>
            <person name="Seaver E.C."/>
            <person name="Weisblat D.A."/>
            <person name="Putnam N.H."/>
            <person name="Rokhsar D.S."/>
        </authorList>
    </citation>
    <scope>NUCLEOTIDE SEQUENCE [LARGE SCALE GENOMIC DNA]</scope>
</reference>
<gene>
    <name evidence="1" type="ORF">LOTGIDRAFT_170608</name>
</gene>
<proteinExistence type="predicted"/>
<protein>
    <submittedName>
        <fullName evidence="1">Uncharacterized protein</fullName>
    </submittedName>
</protein>
<dbReference type="HOGENOM" id="CLU_931495_0_0_1"/>
<organism evidence="1 2">
    <name type="scientific">Lottia gigantea</name>
    <name type="common">Giant owl limpet</name>
    <dbReference type="NCBI Taxonomy" id="225164"/>
    <lineage>
        <taxon>Eukaryota</taxon>
        <taxon>Metazoa</taxon>
        <taxon>Spiralia</taxon>
        <taxon>Lophotrochozoa</taxon>
        <taxon>Mollusca</taxon>
        <taxon>Gastropoda</taxon>
        <taxon>Patellogastropoda</taxon>
        <taxon>Lottioidea</taxon>
        <taxon>Lottiidae</taxon>
        <taxon>Lottia</taxon>
    </lineage>
</organism>
<evidence type="ECO:0000313" key="1">
    <source>
        <dbReference type="EMBL" id="ESP04637.1"/>
    </source>
</evidence>
<dbReference type="RefSeq" id="XP_009044680.1">
    <property type="nucleotide sequence ID" value="XM_009046432.1"/>
</dbReference>
<dbReference type="KEGG" id="lgi:LOTGIDRAFT_170608"/>
<sequence>MAFRNLFRSAQLSTLMNRLGHSESYSFALELETAIVNSLQESSFLLTPEIKRDTSLPSVLHSDFDNFDKFVNNISGSRSIHTAHGIMMQDNDGSFDSEKIQITLHTITKSGERSLKIILDGALPPCYVNHRDCPKMEKSRTVTPIDKKLVYCKPNRINQIWCLLRLMCGTDEQAISGWSEIISETGVQPKRHTTIDYYPGVHHITTENSLNDSGTQKKLQEKLGKSMLSQLMSAYIKMIRKKMTGSGVTEILLEAELPSSSVVNLTELYKDRNEKNVEAVLCDYNVQKLLSEFRHLYIK</sequence>